<protein>
    <submittedName>
        <fullName evidence="1">Uncharacterized protein</fullName>
    </submittedName>
</protein>
<dbReference type="Proteomes" id="UP000327085">
    <property type="component" value="Unassembled WGS sequence"/>
</dbReference>
<name>A0A5E4G4M8_PRUDU</name>
<dbReference type="Gramene" id="VVA34674">
    <property type="protein sequence ID" value="VVA34674"/>
    <property type="gene ID" value="Prudul26B031492"/>
</dbReference>
<reference evidence="2" key="1">
    <citation type="journal article" date="2020" name="Plant J.">
        <title>Transposons played a major role in the diversification between the closely related almond and peach genomes: results from the almond genome sequence.</title>
        <authorList>
            <person name="Alioto T."/>
            <person name="Alexiou K.G."/>
            <person name="Bardil A."/>
            <person name="Barteri F."/>
            <person name="Castanera R."/>
            <person name="Cruz F."/>
            <person name="Dhingra A."/>
            <person name="Duval H."/>
            <person name="Fernandez I Marti A."/>
            <person name="Frias L."/>
            <person name="Galan B."/>
            <person name="Garcia J.L."/>
            <person name="Howad W."/>
            <person name="Gomez-Garrido J."/>
            <person name="Gut M."/>
            <person name="Julca I."/>
            <person name="Morata J."/>
            <person name="Puigdomenech P."/>
            <person name="Ribeca P."/>
            <person name="Rubio Cabetas M.J."/>
            <person name="Vlasova A."/>
            <person name="Wirthensohn M."/>
            <person name="Garcia-Mas J."/>
            <person name="Gabaldon T."/>
            <person name="Casacuberta J.M."/>
            <person name="Arus P."/>
        </authorList>
    </citation>
    <scope>NUCLEOTIDE SEQUENCE [LARGE SCALE GENOMIC DNA]</scope>
    <source>
        <strain evidence="2">cv. Texas</strain>
    </source>
</reference>
<accession>A0A5E4G4M8</accession>
<dbReference type="InParanoid" id="A0A5E4G4M8"/>
<proteinExistence type="predicted"/>
<dbReference type="AlphaFoldDB" id="A0A5E4G4M8"/>
<evidence type="ECO:0000313" key="1">
    <source>
        <dbReference type="EMBL" id="VVA34674.1"/>
    </source>
</evidence>
<dbReference type="EMBL" id="CABIKO010000345">
    <property type="protein sequence ID" value="VVA34674.1"/>
    <property type="molecule type" value="Genomic_DNA"/>
</dbReference>
<evidence type="ECO:0000313" key="2">
    <source>
        <dbReference type="Proteomes" id="UP000327085"/>
    </source>
</evidence>
<sequence>MSKWDIKDCAQSLGYSKTSTYYYRLPNGGECRKLKNDSDFWALVTILPPNRVAIVQEEPKVGEGVDAENLVNMDLENLIDEGVEYEDSKHEDSAYEQSDAEDDNLFGDIVEKCANEGGNVNVSSGAAVPGFKAHMTRMEIEDGRAVGWFDDKPAKALE</sequence>
<organism evidence="1 2">
    <name type="scientific">Prunus dulcis</name>
    <name type="common">Almond</name>
    <name type="synonym">Amygdalus dulcis</name>
    <dbReference type="NCBI Taxonomy" id="3755"/>
    <lineage>
        <taxon>Eukaryota</taxon>
        <taxon>Viridiplantae</taxon>
        <taxon>Streptophyta</taxon>
        <taxon>Embryophyta</taxon>
        <taxon>Tracheophyta</taxon>
        <taxon>Spermatophyta</taxon>
        <taxon>Magnoliopsida</taxon>
        <taxon>eudicotyledons</taxon>
        <taxon>Gunneridae</taxon>
        <taxon>Pentapetalae</taxon>
        <taxon>rosids</taxon>
        <taxon>fabids</taxon>
        <taxon>Rosales</taxon>
        <taxon>Rosaceae</taxon>
        <taxon>Amygdaloideae</taxon>
        <taxon>Amygdaleae</taxon>
        <taxon>Prunus</taxon>
    </lineage>
</organism>
<gene>
    <name evidence="1" type="ORF">ALMOND_2B031492</name>
</gene>